<dbReference type="PANTHER" id="PTHR39196:SF1">
    <property type="entry name" value="PRIMOSOME, DNAD SUBUNIT"/>
    <property type="match status" value="1"/>
</dbReference>
<dbReference type="EMBL" id="ADVR01000117">
    <property type="protein sequence ID" value="EFO79315.1"/>
    <property type="molecule type" value="Genomic_DNA"/>
</dbReference>
<sequence length="252" mass="28776">MVPWGHIRIPNYNEVAMAFTGFSTDRLVGLPPEFFSEVLPAISLASELKVTLHIFYRLSRQRGTPRRLSWEELLSDQVLRRSLRMVSKLRPYEDLLAEGLDAAVQRGSLLHVAIPAGGRVGNWYLVHTAANRTWAEEMALARAVLSPNAANPEPISVVRLYEQNIGLVTPILIEELREAEERFPRAWIEEAIREAVRSNARSWRYIRKVLERWASDGRENAPNRAERSINIEEYTSGQLGQLYRRGSDDSDL</sequence>
<dbReference type="HOGENOM" id="CLU_1160381_0_0_0"/>
<gene>
    <name evidence="3" type="ORF">OSCT_2817</name>
</gene>
<dbReference type="AlphaFoldDB" id="E1IHL6"/>
<dbReference type="Pfam" id="PF07261">
    <property type="entry name" value="DnaB_2"/>
    <property type="match status" value="1"/>
</dbReference>
<dbReference type="STRING" id="765420.OSCT_2817"/>
<evidence type="ECO:0000313" key="3">
    <source>
        <dbReference type="EMBL" id="EFO79315.1"/>
    </source>
</evidence>
<dbReference type="InterPro" id="IPR006343">
    <property type="entry name" value="DnaB/C_C"/>
</dbReference>
<comment type="caution">
    <text evidence="3">The sequence shown here is derived from an EMBL/GenBank/DDBJ whole genome shotgun (WGS) entry which is preliminary data.</text>
</comment>
<dbReference type="NCBIfam" id="TIGR01446">
    <property type="entry name" value="DnaD_dom"/>
    <property type="match status" value="1"/>
</dbReference>
<comment type="similarity">
    <text evidence="1">Belongs to the DnaB/DnaD family.</text>
</comment>
<dbReference type="Gene3D" id="1.10.10.630">
    <property type="entry name" value="DnaD domain-like"/>
    <property type="match status" value="1"/>
</dbReference>
<accession>E1IHL6</accession>
<proteinExistence type="inferred from homology"/>
<dbReference type="InterPro" id="IPR034829">
    <property type="entry name" value="DnaD-like_sf"/>
</dbReference>
<dbReference type="PANTHER" id="PTHR39196">
    <property type="entry name" value="PRIMOSOME, DNAD SUBUNIT"/>
    <property type="match status" value="1"/>
</dbReference>
<evidence type="ECO:0000256" key="1">
    <source>
        <dbReference type="ARBA" id="ARBA00093462"/>
    </source>
</evidence>
<feature type="domain" description="DnaB/C C-terminal" evidence="2">
    <location>
        <begin position="159"/>
        <end position="220"/>
    </location>
</feature>
<keyword evidence="4" id="KW-1185">Reference proteome</keyword>
<protein>
    <submittedName>
        <fullName evidence="3">Primosome, DnaD subunit</fullName>
    </submittedName>
</protein>
<name>E1IHL6_9CHLR</name>
<dbReference type="eggNOG" id="COG3935">
    <property type="taxonomic scope" value="Bacteria"/>
</dbReference>
<reference evidence="3 4" key="1">
    <citation type="journal article" date="2011" name="J. Bacteriol.">
        <title>Draft genome sequence of the anoxygenic filamentous phototrophic bacterium Oscillochloris trichoides subsp. DG-6.</title>
        <authorList>
            <person name="Kuznetsov B.B."/>
            <person name="Ivanovsky R.N."/>
            <person name="Keppen O.I."/>
            <person name="Sukhacheva M.V."/>
            <person name="Bumazhkin B.K."/>
            <person name="Patutina E.O."/>
            <person name="Beletsky A.V."/>
            <person name="Mardanov A.V."/>
            <person name="Baslerov R.V."/>
            <person name="Panteleeva A.N."/>
            <person name="Kolganova T.V."/>
            <person name="Ravin N.V."/>
            <person name="Skryabin K.G."/>
        </authorList>
    </citation>
    <scope>NUCLEOTIDE SEQUENCE [LARGE SCALE GENOMIC DNA]</scope>
    <source>
        <strain evidence="3 4">DG-6</strain>
    </source>
</reference>
<organism evidence="3 4">
    <name type="scientific">Oscillochloris trichoides DG-6</name>
    <dbReference type="NCBI Taxonomy" id="765420"/>
    <lineage>
        <taxon>Bacteria</taxon>
        <taxon>Bacillati</taxon>
        <taxon>Chloroflexota</taxon>
        <taxon>Chloroflexia</taxon>
        <taxon>Chloroflexales</taxon>
        <taxon>Chloroflexineae</taxon>
        <taxon>Oscillochloridaceae</taxon>
        <taxon>Oscillochloris</taxon>
    </lineage>
</organism>
<evidence type="ECO:0000259" key="2">
    <source>
        <dbReference type="Pfam" id="PF07261"/>
    </source>
</evidence>
<dbReference type="Proteomes" id="UP000054010">
    <property type="component" value="Unassembled WGS sequence"/>
</dbReference>
<evidence type="ECO:0000313" key="4">
    <source>
        <dbReference type="Proteomes" id="UP000054010"/>
    </source>
</evidence>
<dbReference type="SUPFAM" id="SSF158499">
    <property type="entry name" value="DnaD domain-like"/>
    <property type="match status" value="1"/>
</dbReference>